<organism evidence="2">
    <name type="scientific">viral metagenome</name>
    <dbReference type="NCBI Taxonomy" id="1070528"/>
    <lineage>
        <taxon>unclassified sequences</taxon>
        <taxon>metagenomes</taxon>
        <taxon>organismal metagenomes</taxon>
    </lineage>
</organism>
<dbReference type="EMBL" id="MT141513">
    <property type="protein sequence ID" value="QJA64122.1"/>
    <property type="molecule type" value="Genomic_DNA"/>
</dbReference>
<gene>
    <name evidence="2" type="ORF">MM415A00409_0025</name>
    <name evidence="1" type="ORF">MM415B00536_0023</name>
</gene>
<evidence type="ECO:0000313" key="1">
    <source>
        <dbReference type="EMBL" id="QJA64122.1"/>
    </source>
</evidence>
<proteinExistence type="predicted"/>
<dbReference type="EMBL" id="MT142486">
    <property type="protein sequence ID" value="QJA82399.1"/>
    <property type="molecule type" value="Genomic_DNA"/>
</dbReference>
<accession>A0A6M3KK27</accession>
<dbReference type="AlphaFoldDB" id="A0A6M3KK27"/>
<sequence length="70" mass="7875">MKQYYEAREILPGDRVESPEFIRIDVTGMTDAERVPILQGIKDVMSGVKCKFSLHNCGHDEGKACTMDTI</sequence>
<reference evidence="2" key="1">
    <citation type="submission" date="2020-03" db="EMBL/GenBank/DDBJ databases">
        <title>The deep terrestrial virosphere.</title>
        <authorList>
            <person name="Holmfeldt K."/>
            <person name="Nilsson E."/>
            <person name="Simone D."/>
            <person name="Lopez-Fernandez M."/>
            <person name="Wu X."/>
            <person name="de Brujin I."/>
            <person name="Lundin D."/>
            <person name="Andersson A."/>
            <person name="Bertilsson S."/>
            <person name="Dopson M."/>
        </authorList>
    </citation>
    <scope>NUCLEOTIDE SEQUENCE</scope>
    <source>
        <strain evidence="2">MM415A00409</strain>
        <strain evidence="1">MM415B00536</strain>
    </source>
</reference>
<evidence type="ECO:0000313" key="2">
    <source>
        <dbReference type="EMBL" id="QJA82399.1"/>
    </source>
</evidence>
<name>A0A6M3KK27_9ZZZZ</name>
<protein>
    <submittedName>
        <fullName evidence="2">Uncharacterized protein</fullName>
    </submittedName>
</protein>